<dbReference type="EMBL" id="JACGWN010000013">
    <property type="protein sequence ID" value="KAL0411432.1"/>
    <property type="molecule type" value="Genomic_DNA"/>
</dbReference>
<reference evidence="1" key="2">
    <citation type="journal article" date="2024" name="Plant">
        <title>Genomic evolution and insights into agronomic trait innovations of Sesamum species.</title>
        <authorList>
            <person name="Miao H."/>
            <person name="Wang L."/>
            <person name="Qu L."/>
            <person name="Liu H."/>
            <person name="Sun Y."/>
            <person name="Le M."/>
            <person name="Wang Q."/>
            <person name="Wei S."/>
            <person name="Zheng Y."/>
            <person name="Lin W."/>
            <person name="Duan Y."/>
            <person name="Cao H."/>
            <person name="Xiong S."/>
            <person name="Wang X."/>
            <person name="Wei L."/>
            <person name="Li C."/>
            <person name="Ma Q."/>
            <person name="Ju M."/>
            <person name="Zhao R."/>
            <person name="Li G."/>
            <person name="Mu C."/>
            <person name="Tian Q."/>
            <person name="Mei H."/>
            <person name="Zhang T."/>
            <person name="Gao T."/>
            <person name="Zhang H."/>
        </authorList>
    </citation>
    <scope>NUCLEOTIDE SEQUENCE</scope>
    <source>
        <strain evidence="1">KEN1</strain>
    </source>
</reference>
<sequence length="105" mass="12147">MRLTETKNLLRCENLPYSLILATSAAAPPHVCGHPVPTPPSLLHRGCRNPSDWSPSPSLPRSFEGFYFLCIFDEKISEEEDEEDFWGFYRWMRTSGVVFLPLEWE</sequence>
<gene>
    <name evidence="1" type="ORF">Slati_3732900</name>
</gene>
<organism evidence="1">
    <name type="scientific">Sesamum latifolium</name>
    <dbReference type="NCBI Taxonomy" id="2727402"/>
    <lineage>
        <taxon>Eukaryota</taxon>
        <taxon>Viridiplantae</taxon>
        <taxon>Streptophyta</taxon>
        <taxon>Embryophyta</taxon>
        <taxon>Tracheophyta</taxon>
        <taxon>Spermatophyta</taxon>
        <taxon>Magnoliopsida</taxon>
        <taxon>eudicotyledons</taxon>
        <taxon>Gunneridae</taxon>
        <taxon>Pentapetalae</taxon>
        <taxon>asterids</taxon>
        <taxon>lamiids</taxon>
        <taxon>Lamiales</taxon>
        <taxon>Pedaliaceae</taxon>
        <taxon>Sesamum</taxon>
    </lineage>
</organism>
<dbReference type="AlphaFoldDB" id="A0AAW2U3K0"/>
<evidence type="ECO:0000313" key="1">
    <source>
        <dbReference type="EMBL" id="KAL0411432.1"/>
    </source>
</evidence>
<protein>
    <submittedName>
        <fullName evidence="1">Uncharacterized protein</fullName>
    </submittedName>
</protein>
<reference evidence="1" key="1">
    <citation type="submission" date="2020-06" db="EMBL/GenBank/DDBJ databases">
        <authorList>
            <person name="Li T."/>
            <person name="Hu X."/>
            <person name="Zhang T."/>
            <person name="Song X."/>
            <person name="Zhang H."/>
            <person name="Dai N."/>
            <person name="Sheng W."/>
            <person name="Hou X."/>
            <person name="Wei L."/>
        </authorList>
    </citation>
    <scope>NUCLEOTIDE SEQUENCE</scope>
    <source>
        <strain evidence="1">KEN1</strain>
        <tissue evidence="1">Leaf</tissue>
    </source>
</reference>
<name>A0AAW2U3K0_9LAMI</name>
<proteinExistence type="predicted"/>
<accession>A0AAW2U3K0</accession>
<comment type="caution">
    <text evidence="1">The sequence shown here is derived from an EMBL/GenBank/DDBJ whole genome shotgun (WGS) entry which is preliminary data.</text>
</comment>